<dbReference type="SUPFAM" id="SSF56300">
    <property type="entry name" value="Metallo-dependent phosphatases"/>
    <property type="match status" value="1"/>
</dbReference>
<evidence type="ECO:0000313" key="3">
    <source>
        <dbReference type="EMBL" id="MWB78228.1"/>
    </source>
</evidence>
<dbReference type="PANTHER" id="PTHR43143">
    <property type="entry name" value="METALLOPHOSPHOESTERASE, CALCINEURIN SUPERFAMILY"/>
    <property type="match status" value="1"/>
</dbReference>
<dbReference type="EMBL" id="WNXQ01000004">
    <property type="protein sequence ID" value="MWB78228.1"/>
    <property type="molecule type" value="Genomic_DNA"/>
</dbReference>
<protein>
    <recommendedName>
        <fullName evidence="2">Calcineurin-like phosphoesterase domain-containing protein</fullName>
    </recommendedName>
</protein>
<dbReference type="Proteomes" id="UP000443843">
    <property type="component" value="Unassembled WGS sequence"/>
</dbReference>
<evidence type="ECO:0000313" key="4">
    <source>
        <dbReference type="Proteomes" id="UP000443843"/>
    </source>
</evidence>
<evidence type="ECO:0000256" key="1">
    <source>
        <dbReference type="SAM" id="MobiDB-lite"/>
    </source>
</evidence>
<proteinExistence type="predicted"/>
<dbReference type="PANTHER" id="PTHR43143:SF1">
    <property type="entry name" value="SERINE_THREONINE-PROTEIN PHOSPHATASE CPPED1"/>
    <property type="match status" value="1"/>
</dbReference>
<dbReference type="RefSeq" id="WP_160382491.1">
    <property type="nucleotide sequence ID" value="NZ_WNXQ01000004.1"/>
</dbReference>
<accession>A0A844WBK8</accession>
<organism evidence="3 4">
    <name type="scientific">Pseudooceanicola pacificus</name>
    <dbReference type="NCBI Taxonomy" id="2676438"/>
    <lineage>
        <taxon>Bacteria</taxon>
        <taxon>Pseudomonadati</taxon>
        <taxon>Pseudomonadota</taxon>
        <taxon>Alphaproteobacteria</taxon>
        <taxon>Rhodobacterales</taxon>
        <taxon>Paracoccaceae</taxon>
        <taxon>Pseudooceanicola</taxon>
    </lineage>
</organism>
<evidence type="ECO:0000259" key="2">
    <source>
        <dbReference type="Pfam" id="PF00149"/>
    </source>
</evidence>
<feature type="region of interest" description="Disordered" evidence="1">
    <location>
        <begin position="295"/>
        <end position="317"/>
    </location>
</feature>
<reference evidence="3 4" key="1">
    <citation type="submission" date="2019-11" db="EMBL/GenBank/DDBJ databases">
        <title>Pseudooceanicola pacifica sp. nov., isolated from deep-sea sediment of the Pacific Ocean.</title>
        <authorList>
            <person name="Lyu L."/>
        </authorList>
    </citation>
    <scope>NUCLEOTIDE SEQUENCE [LARGE SCALE GENOMIC DNA]</scope>
    <source>
        <strain evidence="3 4">216_PA32_1</strain>
    </source>
</reference>
<dbReference type="Gene3D" id="3.60.21.10">
    <property type="match status" value="1"/>
</dbReference>
<dbReference type="AlphaFoldDB" id="A0A844WBK8"/>
<dbReference type="InterPro" id="IPR051918">
    <property type="entry name" value="STPP_CPPED1"/>
</dbReference>
<keyword evidence="4" id="KW-1185">Reference proteome</keyword>
<dbReference type="InterPro" id="IPR004843">
    <property type="entry name" value="Calcineurin-like_PHP"/>
</dbReference>
<dbReference type="GO" id="GO:0016787">
    <property type="term" value="F:hydrolase activity"/>
    <property type="evidence" value="ECO:0007669"/>
    <property type="project" value="InterPro"/>
</dbReference>
<comment type="caution">
    <text evidence="3">The sequence shown here is derived from an EMBL/GenBank/DDBJ whole genome shotgun (WGS) entry which is preliminary data.</text>
</comment>
<name>A0A844WBK8_9RHOB</name>
<gene>
    <name evidence="3" type="ORF">GLS40_09345</name>
</gene>
<sequence>MTDTPLERRPRGACLARLAILADTHIRLPEDLPRAQWTANKLANDRSLRALEQIAAARPDCVLHMGDVVNPVPSDPSYPAVSRFAAGLMAPYGFEIQVAPGNHDVGDKLAFVTPAHGISEDSVALFEKLVRPNWSAFDVGPVRTLIINASLIGSGLPQEAAQWEWLEGELAASSDRRLFLATHYPVFMSRPDEGSLYDNIEPDGRARLLALLKHHAVEAVFAGHVHNFFHHILGPTEFHVLPSPSFVRQDYAELAPVAPDTAGGMEGGRNDTAKLGWAMVEIFEQGHVVHIHRSEQPQDAGQTRPARNAPKFHPEGQPGVHLRHAWAEPDTIPLNGPIEPFTRRRQRNDYPLLALQEMGARDVHIPLSDLDDPLYLQRVIDLGSLGFRFTCFSLGVPAPALAEKATALPCVSALEVILPWRTIADFTAPLADLREVWDRTLTVACTVSASDHREGGSETSYQVAFGFDHSEFDLLTQFHEQTGAALNLGYSFRLGESQDVLSHGRDIAGFAERLQLPAFMHVTLGGNHPGQIQRSEAQVTARVVEAAVLAKTTGLKVFLDRFTDTDRSYFPGFGLCDRLWNPRLPGRALAAVTRLLADQPAAELLSTDRIGTARVCRLSLGDRIVEFALPSDGDMPDGFAPLVADAPGLPGWRGLDTPAEITSLEATK</sequence>
<feature type="domain" description="Calcineurin-like phosphoesterase" evidence="2">
    <location>
        <begin position="17"/>
        <end position="227"/>
    </location>
</feature>
<dbReference type="InterPro" id="IPR029052">
    <property type="entry name" value="Metallo-depent_PP-like"/>
</dbReference>
<dbReference type="Pfam" id="PF00149">
    <property type="entry name" value="Metallophos"/>
    <property type="match status" value="1"/>
</dbReference>